<evidence type="ECO:0000313" key="1">
    <source>
        <dbReference type="EMBL" id="EDR10441.1"/>
    </source>
</evidence>
<gene>
    <name evidence="1" type="ORF">LACBIDRAFT_317372</name>
</gene>
<name>B0D516_LACBS</name>
<proteinExistence type="predicted"/>
<dbReference type="Proteomes" id="UP000001194">
    <property type="component" value="Unassembled WGS sequence"/>
</dbReference>
<dbReference type="RefSeq" id="XP_001878891.1">
    <property type="nucleotide sequence ID" value="XM_001878856.1"/>
</dbReference>
<dbReference type="HOGENOM" id="CLU_2961187_0_0_1"/>
<accession>B0D516</accession>
<dbReference type="EMBL" id="DS547097">
    <property type="protein sequence ID" value="EDR10441.1"/>
    <property type="molecule type" value="Genomic_DNA"/>
</dbReference>
<dbReference type="AlphaFoldDB" id="B0D516"/>
<sequence>MKYEPGAWMVLDAILLSLGKITKKMTLKRFLSIILEIKQTLHHTGNKMWCSHVIKPIKW</sequence>
<keyword evidence="2" id="KW-1185">Reference proteome</keyword>
<dbReference type="InParanoid" id="B0D516"/>
<organism evidence="2">
    <name type="scientific">Laccaria bicolor (strain S238N-H82 / ATCC MYA-4686)</name>
    <name type="common">Bicoloured deceiver</name>
    <name type="synonym">Laccaria laccata var. bicolor</name>
    <dbReference type="NCBI Taxonomy" id="486041"/>
    <lineage>
        <taxon>Eukaryota</taxon>
        <taxon>Fungi</taxon>
        <taxon>Dikarya</taxon>
        <taxon>Basidiomycota</taxon>
        <taxon>Agaricomycotina</taxon>
        <taxon>Agaricomycetes</taxon>
        <taxon>Agaricomycetidae</taxon>
        <taxon>Agaricales</taxon>
        <taxon>Agaricineae</taxon>
        <taxon>Hydnangiaceae</taxon>
        <taxon>Laccaria</taxon>
    </lineage>
</organism>
<reference evidence="1 2" key="1">
    <citation type="journal article" date="2008" name="Nature">
        <title>The genome of Laccaria bicolor provides insights into mycorrhizal symbiosis.</title>
        <authorList>
            <person name="Martin F."/>
            <person name="Aerts A."/>
            <person name="Ahren D."/>
            <person name="Brun A."/>
            <person name="Danchin E.G.J."/>
            <person name="Duchaussoy F."/>
            <person name="Gibon J."/>
            <person name="Kohler A."/>
            <person name="Lindquist E."/>
            <person name="Pereda V."/>
            <person name="Salamov A."/>
            <person name="Shapiro H.J."/>
            <person name="Wuyts J."/>
            <person name="Blaudez D."/>
            <person name="Buee M."/>
            <person name="Brokstein P."/>
            <person name="Canbaeck B."/>
            <person name="Cohen D."/>
            <person name="Courty P.E."/>
            <person name="Coutinho P.M."/>
            <person name="Delaruelle C."/>
            <person name="Detter J.C."/>
            <person name="Deveau A."/>
            <person name="DiFazio S."/>
            <person name="Duplessis S."/>
            <person name="Fraissinet-Tachet L."/>
            <person name="Lucic E."/>
            <person name="Frey-Klett P."/>
            <person name="Fourrey C."/>
            <person name="Feussner I."/>
            <person name="Gay G."/>
            <person name="Grimwood J."/>
            <person name="Hoegger P.J."/>
            <person name="Jain P."/>
            <person name="Kilaru S."/>
            <person name="Labbe J."/>
            <person name="Lin Y.C."/>
            <person name="Legue V."/>
            <person name="Le Tacon F."/>
            <person name="Marmeisse R."/>
            <person name="Melayah D."/>
            <person name="Montanini B."/>
            <person name="Muratet M."/>
            <person name="Nehls U."/>
            <person name="Niculita-Hirzel H."/>
            <person name="Oudot-Le Secq M.P."/>
            <person name="Peter M."/>
            <person name="Quesneville H."/>
            <person name="Rajashekar B."/>
            <person name="Reich M."/>
            <person name="Rouhier N."/>
            <person name="Schmutz J."/>
            <person name="Yin T."/>
            <person name="Chalot M."/>
            <person name="Henrissat B."/>
            <person name="Kuees U."/>
            <person name="Lucas S."/>
            <person name="Van de Peer Y."/>
            <person name="Podila G.K."/>
            <person name="Polle A."/>
            <person name="Pukkila P.J."/>
            <person name="Richardson P.M."/>
            <person name="Rouze P."/>
            <person name="Sanders I.R."/>
            <person name="Stajich J.E."/>
            <person name="Tunlid A."/>
            <person name="Tuskan G."/>
            <person name="Grigoriev I.V."/>
        </authorList>
    </citation>
    <scope>NUCLEOTIDE SEQUENCE [LARGE SCALE GENOMIC DNA]</scope>
    <source>
        <strain evidence="2">S238N-H82 / ATCC MYA-4686</strain>
    </source>
</reference>
<dbReference type="KEGG" id="lbc:LACBIDRAFT_317372"/>
<protein>
    <submittedName>
        <fullName evidence="1">Predicted protein</fullName>
    </submittedName>
</protein>
<evidence type="ECO:0000313" key="2">
    <source>
        <dbReference type="Proteomes" id="UP000001194"/>
    </source>
</evidence>
<dbReference type="OrthoDB" id="3144838at2759"/>
<dbReference type="GeneID" id="6074622"/>